<dbReference type="OrthoDB" id="344729at2"/>
<feature type="chain" id="PRO_5003659472" evidence="1">
    <location>
        <begin position="21"/>
        <end position="183"/>
    </location>
</feature>
<sequence length="183" mass="20218">MKTTVIALMLGCLLTQLAFAQVPQRTDNGKYLQNLDENGCAAQGYDCVALVTIPDKLVKGSAEFQSEYQGAKFWFASAANKATFDANPDKFAPLYGGFCAIAVAEGNLRPVQIWTHRVTPDGHLTLNHNAKALKLWEARLHHNYKLAQKNWPTVSQKPAQYDILHKGETQQTLAATSFEGPKK</sequence>
<organism evidence="3 4">
    <name type="scientific">Fibrisoma limi BUZ 3</name>
    <dbReference type="NCBI Taxonomy" id="1185876"/>
    <lineage>
        <taxon>Bacteria</taxon>
        <taxon>Pseudomonadati</taxon>
        <taxon>Bacteroidota</taxon>
        <taxon>Cytophagia</taxon>
        <taxon>Cytophagales</taxon>
        <taxon>Spirosomataceae</taxon>
        <taxon>Fibrisoma</taxon>
    </lineage>
</organism>
<dbReference type="InterPro" id="IPR007029">
    <property type="entry name" value="YHS_dom"/>
</dbReference>
<feature type="signal peptide" evidence="1">
    <location>
        <begin position="1"/>
        <end position="20"/>
    </location>
</feature>
<evidence type="ECO:0000313" key="4">
    <source>
        <dbReference type="Proteomes" id="UP000009309"/>
    </source>
</evidence>
<name>I2GIG0_9BACT</name>
<keyword evidence="4" id="KW-1185">Reference proteome</keyword>
<dbReference type="AlphaFoldDB" id="I2GIG0"/>
<dbReference type="eggNOG" id="COG3350">
    <property type="taxonomic scope" value="Bacteria"/>
</dbReference>
<dbReference type="Proteomes" id="UP000009309">
    <property type="component" value="Unassembled WGS sequence"/>
</dbReference>
<dbReference type="RefSeq" id="WP_009282265.1">
    <property type="nucleotide sequence ID" value="NZ_CAIT01000006.1"/>
</dbReference>
<feature type="domain" description="YHS" evidence="2">
    <location>
        <begin position="56"/>
        <end position="94"/>
    </location>
</feature>
<dbReference type="NCBIfam" id="NF041384">
    <property type="entry name" value="YHS_seleno_dom"/>
    <property type="match status" value="1"/>
</dbReference>
<evidence type="ECO:0000313" key="3">
    <source>
        <dbReference type="EMBL" id="CCH53685.1"/>
    </source>
</evidence>
<gene>
    <name evidence="3" type="ORF">BN8_02799</name>
</gene>
<accession>I2GIG0</accession>
<evidence type="ECO:0000256" key="1">
    <source>
        <dbReference type="SAM" id="SignalP"/>
    </source>
</evidence>
<dbReference type="Pfam" id="PF04945">
    <property type="entry name" value="YHS"/>
    <property type="match status" value="1"/>
</dbReference>
<protein>
    <submittedName>
        <fullName evidence="3">YHS domain protein</fullName>
    </submittedName>
</protein>
<reference evidence="3 4" key="1">
    <citation type="journal article" date="2012" name="J. Bacteriol.">
        <title>Genome Sequence of the Filamentous Bacterium Fibrisoma limi BUZ 3T.</title>
        <authorList>
            <person name="Filippini M."/>
            <person name="Qi W."/>
            <person name="Jaenicke S."/>
            <person name="Goesmann A."/>
            <person name="Smits T.H."/>
            <person name="Bagheri H.C."/>
        </authorList>
    </citation>
    <scope>NUCLEOTIDE SEQUENCE [LARGE SCALE GENOMIC DNA]</scope>
    <source>
        <strain evidence="4">BUZ 3T</strain>
    </source>
</reference>
<proteinExistence type="predicted"/>
<dbReference type="EMBL" id="CAIT01000006">
    <property type="protein sequence ID" value="CCH53685.1"/>
    <property type="molecule type" value="Genomic_DNA"/>
</dbReference>
<comment type="caution">
    <text evidence="3">The sequence shown here is derived from an EMBL/GenBank/DDBJ whole genome shotgun (WGS) entry which is preliminary data.</text>
</comment>
<keyword evidence="1" id="KW-0732">Signal</keyword>
<dbReference type="STRING" id="1185876.BN8_02799"/>
<evidence type="ECO:0000259" key="2">
    <source>
        <dbReference type="Pfam" id="PF04945"/>
    </source>
</evidence>